<evidence type="ECO:0000259" key="10">
    <source>
        <dbReference type="PROSITE" id="PS52004"/>
    </source>
</evidence>
<keyword evidence="4 12" id="KW-0808">Transferase</keyword>
<dbReference type="Gene3D" id="3.40.50.12780">
    <property type="entry name" value="N-terminal domain of ligase-like"/>
    <property type="match status" value="1"/>
</dbReference>
<dbReference type="FunFam" id="3.40.366.10:FF:000002">
    <property type="entry name" value="Probable polyketide synthase 2"/>
    <property type="match status" value="1"/>
</dbReference>
<dbReference type="Pfam" id="PF22621">
    <property type="entry name" value="CurL-like_PKS_C"/>
    <property type="match status" value="1"/>
</dbReference>
<comment type="similarity">
    <text evidence="1">Belongs to the ATP-dependent AMP-binding enzyme family.</text>
</comment>
<dbReference type="GO" id="GO:0006633">
    <property type="term" value="P:fatty acid biosynthetic process"/>
    <property type="evidence" value="ECO:0007669"/>
    <property type="project" value="InterPro"/>
</dbReference>
<dbReference type="Proteomes" id="UP000248806">
    <property type="component" value="Unassembled WGS sequence"/>
</dbReference>
<dbReference type="PROSITE" id="PS00455">
    <property type="entry name" value="AMP_BINDING"/>
    <property type="match status" value="1"/>
</dbReference>
<dbReference type="PANTHER" id="PTHR43775">
    <property type="entry name" value="FATTY ACID SYNTHASE"/>
    <property type="match status" value="1"/>
</dbReference>
<dbReference type="InterPro" id="IPR009081">
    <property type="entry name" value="PP-bd_ACP"/>
</dbReference>
<evidence type="ECO:0000313" key="13">
    <source>
        <dbReference type="Proteomes" id="UP000248806"/>
    </source>
</evidence>
<dbReference type="Gene3D" id="3.40.47.10">
    <property type="match status" value="1"/>
</dbReference>
<evidence type="ECO:0000313" key="12">
    <source>
        <dbReference type="EMBL" id="PZW25456.1"/>
    </source>
</evidence>
<dbReference type="InterPro" id="IPR014030">
    <property type="entry name" value="Ketoacyl_synth_N"/>
</dbReference>
<dbReference type="SUPFAM" id="SSF47336">
    <property type="entry name" value="ACP-like"/>
    <property type="match status" value="1"/>
</dbReference>
<evidence type="ECO:0000256" key="5">
    <source>
        <dbReference type="ARBA" id="ARBA00022832"/>
    </source>
</evidence>
<dbReference type="GO" id="GO:0071766">
    <property type="term" value="P:Actinobacterium-type cell wall biogenesis"/>
    <property type="evidence" value="ECO:0007669"/>
    <property type="project" value="UniProtKB-ARBA"/>
</dbReference>
<evidence type="ECO:0000256" key="2">
    <source>
        <dbReference type="ARBA" id="ARBA00022450"/>
    </source>
</evidence>
<dbReference type="PROSITE" id="PS50075">
    <property type="entry name" value="CARRIER"/>
    <property type="match status" value="1"/>
</dbReference>
<keyword evidence="3" id="KW-0597">Phosphoprotein</keyword>
<dbReference type="Pfam" id="PF00698">
    <property type="entry name" value="Acyl_transf_1"/>
    <property type="match status" value="1"/>
</dbReference>
<dbReference type="PROSITE" id="PS52004">
    <property type="entry name" value="KS3_2"/>
    <property type="match status" value="1"/>
</dbReference>
<dbReference type="SMART" id="SM01294">
    <property type="entry name" value="PKS_PP_betabranch"/>
    <property type="match status" value="1"/>
</dbReference>
<dbReference type="Pfam" id="PF23024">
    <property type="entry name" value="AMP-dom_DIP2-like"/>
    <property type="match status" value="1"/>
</dbReference>
<keyword evidence="5" id="KW-0276">Fatty acid metabolism</keyword>
<dbReference type="Gene3D" id="1.10.1200.10">
    <property type="entry name" value="ACP-like"/>
    <property type="match status" value="1"/>
</dbReference>
<dbReference type="FunFam" id="3.40.50.12780:FF:000013">
    <property type="entry name" value="Long-chain-fatty-acid--AMP ligase FadD32"/>
    <property type="match status" value="1"/>
</dbReference>
<dbReference type="GO" id="GO:0004312">
    <property type="term" value="F:fatty acid synthase activity"/>
    <property type="evidence" value="ECO:0007669"/>
    <property type="project" value="TreeGrafter"/>
</dbReference>
<dbReference type="InterPro" id="IPR036736">
    <property type="entry name" value="ACP-like_sf"/>
</dbReference>
<gene>
    <name evidence="12" type="ORF">EI42_04300</name>
</gene>
<evidence type="ECO:0000256" key="6">
    <source>
        <dbReference type="ARBA" id="ARBA00023098"/>
    </source>
</evidence>
<evidence type="ECO:0000256" key="7">
    <source>
        <dbReference type="PROSITE-ProRule" id="PRU01363"/>
    </source>
</evidence>
<keyword evidence="6" id="KW-0443">Lipid metabolism</keyword>
<comment type="caution">
    <text evidence="7">Lacks conserved residue(s) required for the propagation of feature annotation.</text>
</comment>
<dbReference type="InterPro" id="IPR049552">
    <property type="entry name" value="PKS_DH_N"/>
</dbReference>
<dbReference type="InterPro" id="IPR025110">
    <property type="entry name" value="AMP-bd_C"/>
</dbReference>
<dbReference type="OrthoDB" id="139272at2"/>
<dbReference type="InterPro" id="IPR018201">
    <property type="entry name" value="Ketoacyl_synth_AS"/>
</dbReference>
<dbReference type="InterPro" id="IPR040097">
    <property type="entry name" value="FAAL/FAAC"/>
</dbReference>
<dbReference type="InterPro" id="IPR016035">
    <property type="entry name" value="Acyl_Trfase/lysoPLipase"/>
</dbReference>
<dbReference type="InterPro" id="IPR016039">
    <property type="entry name" value="Thiolase-like"/>
</dbReference>
<dbReference type="Pfam" id="PF00109">
    <property type="entry name" value="ketoacyl-synt"/>
    <property type="match status" value="1"/>
</dbReference>
<keyword evidence="8" id="KW-0812">Transmembrane</keyword>
<dbReference type="PANTHER" id="PTHR43775:SF37">
    <property type="entry name" value="SI:DKEY-61P9.11"/>
    <property type="match status" value="1"/>
</dbReference>
<dbReference type="InterPro" id="IPR016036">
    <property type="entry name" value="Malonyl_transacylase_ACP-bd"/>
</dbReference>
<dbReference type="InterPro" id="IPR050091">
    <property type="entry name" value="PKS_NRPS_Biosynth_Enz"/>
</dbReference>
<dbReference type="InterPro" id="IPR020841">
    <property type="entry name" value="PKS_Beta-ketoAc_synthase_dom"/>
</dbReference>
<evidence type="ECO:0000256" key="4">
    <source>
        <dbReference type="ARBA" id="ARBA00022679"/>
    </source>
</evidence>
<dbReference type="SMART" id="SM00827">
    <property type="entry name" value="PKS_AT"/>
    <property type="match status" value="1"/>
</dbReference>
<accession>A0A326U3A7</accession>
<dbReference type="FunFam" id="3.40.47.10:FF:000019">
    <property type="entry name" value="Polyketide synthase type I"/>
    <property type="match status" value="1"/>
</dbReference>
<dbReference type="InterPro" id="IPR014031">
    <property type="entry name" value="Ketoacyl_synth_C"/>
</dbReference>
<feature type="domain" description="PKS/mFAS DH" evidence="11">
    <location>
        <begin position="1598"/>
        <end position="1733"/>
    </location>
</feature>
<dbReference type="InterPro" id="IPR042099">
    <property type="entry name" value="ANL_N_sf"/>
</dbReference>
<protein>
    <submittedName>
        <fullName evidence="12">Acyl transferase domain-containing protein</fullName>
    </submittedName>
</protein>
<evidence type="ECO:0000259" key="11">
    <source>
        <dbReference type="PROSITE" id="PS52019"/>
    </source>
</evidence>
<dbReference type="InterPro" id="IPR020806">
    <property type="entry name" value="PKS_PP-bd"/>
</dbReference>
<dbReference type="InterPro" id="IPR049900">
    <property type="entry name" value="PKS_mFAS_DH"/>
</dbReference>
<dbReference type="SMART" id="SM00823">
    <property type="entry name" value="PKS_PP"/>
    <property type="match status" value="1"/>
</dbReference>
<dbReference type="EMBL" id="QKUF01000018">
    <property type="protein sequence ID" value="PZW25456.1"/>
    <property type="molecule type" value="Genomic_DNA"/>
</dbReference>
<dbReference type="Pfam" id="PF00550">
    <property type="entry name" value="PP-binding"/>
    <property type="match status" value="1"/>
</dbReference>
<feature type="domain" description="Ketosynthase family 3 (KS3)" evidence="10">
    <location>
        <begin position="698"/>
        <end position="1121"/>
    </location>
</feature>
<evidence type="ECO:0000259" key="9">
    <source>
        <dbReference type="PROSITE" id="PS50075"/>
    </source>
</evidence>
<dbReference type="Gene3D" id="3.40.366.10">
    <property type="entry name" value="Malonyl-Coenzyme A Acyl Carrier Protein, domain 2"/>
    <property type="match status" value="1"/>
</dbReference>
<dbReference type="InterPro" id="IPR045851">
    <property type="entry name" value="AMP-bd_C_sf"/>
</dbReference>
<evidence type="ECO:0000256" key="3">
    <source>
        <dbReference type="ARBA" id="ARBA00022553"/>
    </source>
</evidence>
<dbReference type="Gene3D" id="3.30.300.30">
    <property type="match status" value="1"/>
</dbReference>
<feature type="region of interest" description="N-terminal hotdog fold" evidence="7">
    <location>
        <begin position="1598"/>
        <end position="1728"/>
    </location>
</feature>
<dbReference type="PROSITE" id="PS00606">
    <property type="entry name" value="KS3_1"/>
    <property type="match status" value="1"/>
</dbReference>
<dbReference type="SUPFAM" id="SSF52151">
    <property type="entry name" value="FabD/lysophospholipase-like"/>
    <property type="match status" value="1"/>
</dbReference>
<dbReference type="InterPro" id="IPR000873">
    <property type="entry name" value="AMP-dep_synth/lig_dom"/>
</dbReference>
<dbReference type="Pfam" id="PF21089">
    <property type="entry name" value="PKS_DH_N"/>
    <property type="match status" value="1"/>
</dbReference>
<keyword evidence="13" id="KW-1185">Reference proteome</keyword>
<sequence>MSKRISIPTTEISTWVDLLRWRVERHPEQRIYSFLADGEFERDHFTYAELDRQARRIGAFLQEHARKGDRALLIYPSGLEFIAAFFGCLYSGIIAVPMYPPSAARSERAVSKFRAIANNAQPAIVLTTTALSSRVRGLVHNSPEIQNVPVVAIEDVPDSLASVWRDPGISNDALAFLQYTSGSTGLPKGVMVTHQNLLFNSTIVEQYCRHPEEAHAVTWLPLYHDLGLIGGILQPLYAGFPSTILPPAAFLQKPFRWLKAVSDKKATISGGPNFAFDLCVRKITPEQKAELDLSHWQTVANGAEPVRAETLERFSEAFAECGFQRRFFYPCYGMAEATLVISAGEKGVFPTVRSLSARALEQNEVRDAADERDTRTLVSIGNSLPVQKVIIVDPEQRVECPPDRVGEIWVSGPSVAQGYWQRPEETEEVFHAHLANGEGPYLRTGDLGFISQNELYITGRLKDLIIIRGSNHYPQDIELTVEKSHAAIRQSNSAAFAIEVQGEERLVVVAEIERSYLKRDLTEVLTAARQAIAAEHELQVYAICLIKTGTLPKTSSGKVQRRATRQAFLDGELETVAMLAPEQAQPIQGEEHAQPEEAVPQKSKQEIQTWLVKQLAEALQLRPQEIDIRAPFAQYGMDSYQAISISADLQDWLGRELPPTLVYDYPNIEVLASYLAGERPPVQPLEEPQETESKPVANEAIAVVGLGCRFPGADSPEAFWQMLRNGVDGISEVPASRWNLQDYYDADRSQPGKMVTRWGGFLKQVDQFDPYFFGISPREAERMDPQQRLLLEVAWEALEHAGIPATSLAGSQTGVFVGISSNDYAHLQFRDITAVDAYTGTGNAHSIAANRLSYFLDLRGPSMAIDTACSSSLVAVHMACQSIRNGECETALAGGVNLILTPELTVAFSQAHMMSEQGHCYTFDERADGYVRAEGCGLVVLKSLSAAQRDGDTILAVIRGSAVNQDGRSNGLTAPNGPSQEAVIRQALRNANVTPAQVCYVETHGSSTPLGDPIEVDSLKAVLMEQRAPEQQCLLGSVKTNIGHLEAAAGIAGLIKTILSLHRGEIPPHLHFQKLNPHISFEGTTFAIPTQPTPWPADRRKIAGVSAFGFGGTNVHVVLEAAPEPKRTTREHERPTHVLELSARSATALKQQARQYSEYLAAHPALSLADLCFTAAAGRVHFAHRLAVVGSSVEQMRAQLEAFATEKEASDLVYRALSVREQQTKPRVVFLFTGQGSQYVHMGRQLYETEPTFRKALDRCAEILRAYLERPLLSVLYAENEALLHETAYTQPALFALEYALYELWRSWGVEPDAVFGHSVGEYVAACVAGIMSLEDGLKLIAERGRLMQELPERGEMAAVFAASERVTAVLKPYQKVSLSAINGPRNTVISGASTEVQAVVKALEAEGITVHPLTVSHAFHSPLMEPMLDAFEQVAKGVHYAPARIPLVCNLTGQILPQGTTLSAEYWRQQTRNAVQFAAGMQTLAQQGYTLFVELGPHPVLTNMGKQCIEGATWLPSLRRDQENWGVLLRTVATLYVYGWDVQWYRDEMTRQRLDLPTYPFEREHCWHEVRNIPHDAGQPSSLKQNGHKPAEQNGRHPLLASHTELVVPAKMHVWESTLDLERLPFLAQHRIQGAIALPVSAYVEMALSAMQEAFGPGQYELTELELKKLLLIPEQGFQKIQVLLSPDTNDRLHFQVYSHAVGAPEQERQAWTLHASGTICHYREVALPTGG</sequence>
<dbReference type="InterPro" id="IPR020807">
    <property type="entry name" value="PKS_DH"/>
</dbReference>
<dbReference type="GO" id="GO:0031177">
    <property type="term" value="F:phosphopantetheine binding"/>
    <property type="evidence" value="ECO:0007669"/>
    <property type="project" value="InterPro"/>
</dbReference>
<dbReference type="InterPro" id="IPR020845">
    <property type="entry name" value="AMP-binding_CS"/>
</dbReference>
<feature type="domain" description="Carrier" evidence="9">
    <location>
        <begin position="602"/>
        <end position="679"/>
    </location>
</feature>
<dbReference type="PROSITE" id="PS52019">
    <property type="entry name" value="PKS_MFAS_DH"/>
    <property type="match status" value="1"/>
</dbReference>
<dbReference type="SMART" id="SM00826">
    <property type="entry name" value="PKS_DH"/>
    <property type="match status" value="1"/>
</dbReference>
<dbReference type="CDD" id="cd00833">
    <property type="entry name" value="PKS"/>
    <property type="match status" value="1"/>
</dbReference>
<dbReference type="InterPro" id="IPR001227">
    <property type="entry name" value="Ac_transferase_dom_sf"/>
</dbReference>
<keyword evidence="8" id="KW-0472">Membrane</keyword>
<feature type="transmembrane region" description="Helical" evidence="8">
    <location>
        <begin position="72"/>
        <end position="99"/>
    </location>
</feature>
<dbReference type="InterPro" id="IPR014043">
    <property type="entry name" value="Acyl_transferase_dom"/>
</dbReference>
<evidence type="ECO:0000256" key="1">
    <source>
        <dbReference type="ARBA" id="ARBA00006432"/>
    </source>
</evidence>
<dbReference type="SUPFAM" id="SSF55048">
    <property type="entry name" value="Probable ACP-binding domain of malonyl-CoA ACP transacylase"/>
    <property type="match status" value="1"/>
</dbReference>
<comment type="caution">
    <text evidence="12">The sequence shown here is derived from an EMBL/GenBank/DDBJ whole genome shotgun (WGS) entry which is preliminary data.</text>
</comment>
<dbReference type="CDD" id="cd05931">
    <property type="entry name" value="FAAL"/>
    <property type="match status" value="1"/>
</dbReference>
<dbReference type="GO" id="GO:0004315">
    <property type="term" value="F:3-oxoacyl-[acyl-carrier-protein] synthase activity"/>
    <property type="evidence" value="ECO:0007669"/>
    <property type="project" value="InterPro"/>
</dbReference>
<organism evidence="12 13">
    <name type="scientific">Thermosporothrix hazakensis</name>
    <dbReference type="NCBI Taxonomy" id="644383"/>
    <lineage>
        <taxon>Bacteria</taxon>
        <taxon>Bacillati</taxon>
        <taxon>Chloroflexota</taxon>
        <taxon>Ktedonobacteria</taxon>
        <taxon>Ktedonobacterales</taxon>
        <taxon>Thermosporotrichaceae</taxon>
        <taxon>Thermosporothrix</taxon>
    </lineage>
</organism>
<dbReference type="RefSeq" id="WP_111324637.1">
    <property type="nucleotide sequence ID" value="NZ_BIFX01000001.1"/>
</dbReference>
<dbReference type="SUPFAM" id="SSF56801">
    <property type="entry name" value="Acetyl-CoA synthetase-like"/>
    <property type="match status" value="1"/>
</dbReference>
<proteinExistence type="inferred from homology"/>
<dbReference type="Pfam" id="PF00501">
    <property type="entry name" value="AMP-binding"/>
    <property type="match status" value="1"/>
</dbReference>
<keyword evidence="8" id="KW-1133">Transmembrane helix</keyword>
<dbReference type="SUPFAM" id="SSF53901">
    <property type="entry name" value="Thiolase-like"/>
    <property type="match status" value="1"/>
</dbReference>
<keyword evidence="2" id="KW-0596">Phosphopantetheine</keyword>
<dbReference type="Gene3D" id="3.10.129.10">
    <property type="entry name" value="Hotdog Thioesterase"/>
    <property type="match status" value="1"/>
</dbReference>
<name>A0A326U3A7_THEHA</name>
<dbReference type="Gene3D" id="3.30.70.3290">
    <property type="match status" value="1"/>
</dbReference>
<dbReference type="SMART" id="SM00825">
    <property type="entry name" value="PKS_KS"/>
    <property type="match status" value="1"/>
</dbReference>
<reference evidence="12 13" key="1">
    <citation type="submission" date="2018-06" db="EMBL/GenBank/DDBJ databases">
        <title>Genomic Encyclopedia of Archaeal and Bacterial Type Strains, Phase II (KMG-II): from individual species to whole genera.</title>
        <authorList>
            <person name="Goeker M."/>
        </authorList>
    </citation>
    <scope>NUCLEOTIDE SEQUENCE [LARGE SCALE GENOMIC DNA]</scope>
    <source>
        <strain evidence="12 13">ATCC BAA-1881</strain>
    </source>
</reference>
<evidence type="ECO:0000256" key="8">
    <source>
        <dbReference type="SAM" id="Phobius"/>
    </source>
</evidence>
<dbReference type="Pfam" id="PF02801">
    <property type="entry name" value="Ketoacyl-synt_C"/>
    <property type="match status" value="1"/>
</dbReference>